<dbReference type="EMBL" id="BLKS01000001">
    <property type="protein sequence ID" value="GFG53325.1"/>
    <property type="molecule type" value="Genomic_DNA"/>
</dbReference>
<sequence length="99" mass="10940">MTGFDELDDAAKVKYSQAELAATYDQLTAILDRLAALRTDATDPDGDIRIQLGPDGRLLSLYIDESVPGRLTHLALEEKLNDLLARANVVARESWKANR</sequence>
<organism evidence="2 3">
    <name type="scientific">Mycolicibacterium agri</name>
    <name type="common">Mycobacterium agri</name>
    <dbReference type="NCBI Taxonomy" id="36811"/>
    <lineage>
        <taxon>Bacteria</taxon>
        <taxon>Bacillati</taxon>
        <taxon>Actinomycetota</taxon>
        <taxon>Actinomycetes</taxon>
        <taxon>Mycobacteriales</taxon>
        <taxon>Mycobacteriaceae</taxon>
        <taxon>Mycolicibacterium</taxon>
    </lineage>
</organism>
<dbReference type="RefSeq" id="WP_097942316.1">
    <property type="nucleotide sequence ID" value="NZ_BLKS01000001.1"/>
</dbReference>
<evidence type="ECO:0000313" key="2">
    <source>
        <dbReference type="EMBL" id="PEG35267.1"/>
    </source>
</evidence>
<keyword evidence="3" id="KW-1185">Reference proteome</keyword>
<reference evidence="1" key="3">
    <citation type="submission" date="2020-02" db="EMBL/GenBank/DDBJ databases">
        <authorList>
            <person name="Matsumoto Y."/>
            <person name="Motooka D."/>
            <person name="Nakamura S."/>
        </authorList>
    </citation>
    <scope>NUCLEOTIDE SEQUENCE</scope>
    <source>
        <strain evidence="1">JCM 6377</strain>
    </source>
</reference>
<evidence type="ECO:0008006" key="5">
    <source>
        <dbReference type="Google" id="ProtNLM"/>
    </source>
</evidence>
<evidence type="ECO:0000313" key="4">
    <source>
        <dbReference type="Proteomes" id="UP000465302"/>
    </source>
</evidence>
<accession>A0A2A7MUT7</accession>
<name>A0A2A7MUT7_MYCAG</name>
<dbReference type="Proteomes" id="UP000465302">
    <property type="component" value="Unassembled WGS sequence"/>
</dbReference>
<protein>
    <recommendedName>
        <fullName evidence="5">DUF2710 domain-containing protein</fullName>
    </recommendedName>
</protein>
<dbReference type="AlphaFoldDB" id="A0A2A7MUT7"/>
<reference evidence="2 3" key="1">
    <citation type="submission" date="2017-10" db="EMBL/GenBank/DDBJ databases">
        <title>The new phylogeny of genus Mycobacterium.</title>
        <authorList>
            <person name="Tortoli E."/>
            <person name="Trovato A."/>
            <person name="Cirillo D.M."/>
        </authorList>
    </citation>
    <scope>NUCLEOTIDE SEQUENCE [LARGE SCALE GENOMIC DNA]</scope>
    <source>
        <strain evidence="2 3">CCUG37673</strain>
    </source>
</reference>
<evidence type="ECO:0000313" key="3">
    <source>
        <dbReference type="Proteomes" id="UP000220914"/>
    </source>
</evidence>
<comment type="caution">
    <text evidence="2">The sequence shown here is derived from an EMBL/GenBank/DDBJ whole genome shotgun (WGS) entry which is preliminary data.</text>
</comment>
<dbReference type="Proteomes" id="UP000220914">
    <property type="component" value="Unassembled WGS sequence"/>
</dbReference>
<proteinExistence type="predicted"/>
<reference evidence="1 4" key="2">
    <citation type="journal article" date="2019" name="Emerg. Microbes Infect.">
        <title>Comprehensive subspecies identification of 175 nontuberculous mycobacteria species based on 7547 genomic profiles.</title>
        <authorList>
            <person name="Matsumoto Y."/>
            <person name="Kinjo T."/>
            <person name="Motooka D."/>
            <person name="Nabeya D."/>
            <person name="Jung N."/>
            <person name="Uechi K."/>
            <person name="Horii T."/>
            <person name="Iida T."/>
            <person name="Fujita J."/>
            <person name="Nakamura S."/>
        </authorList>
    </citation>
    <scope>NUCLEOTIDE SEQUENCE [LARGE SCALE GENOMIC DNA]</scope>
    <source>
        <strain evidence="1 4">JCM 6377</strain>
    </source>
</reference>
<dbReference type="EMBL" id="PDCP01000048">
    <property type="protein sequence ID" value="PEG35267.1"/>
    <property type="molecule type" value="Genomic_DNA"/>
</dbReference>
<evidence type="ECO:0000313" key="1">
    <source>
        <dbReference type="EMBL" id="GFG53325.1"/>
    </source>
</evidence>
<gene>
    <name evidence="2" type="ORF">CQY20_22605</name>
    <name evidence="1" type="ORF">MAGR_47660</name>
</gene>